<reference evidence="1" key="1">
    <citation type="submission" date="2021-06" db="EMBL/GenBank/DDBJ databases">
        <authorList>
            <person name="Kallberg Y."/>
            <person name="Tangrot J."/>
            <person name="Rosling A."/>
        </authorList>
    </citation>
    <scope>NUCLEOTIDE SEQUENCE</scope>
    <source>
        <strain evidence="1">MA461A</strain>
    </source>
</reference>
<keyword evidence="2" id="KW-1185">Reference proteome</keyword>
<gene>
    <name evidence="1" type="ORF">RPERSI_LOCUS23656</name>
</gene>
<name>A0ACA9RW60_9GLOM</name>
<evidence type="ECO:0000313" key="2">
    <source>
        <dbReference type="Proteomes" id="UP000789920"/>
    </source>
</evidence>
<organism evidence="1 2">
    <name type="scientific">Racocetra persica</name>
    <dbReference type="NCBI Taxonomy" id="160502"/>
    <lineage>
        <taxon>Eukaryota</taxon>
        <taxon>Fungi</taxon>
        <taxon>Fungi incertae sedis</taxon>
        <taxon>Mucoromycota</taxon>
        <taxon>Glomeromycotina</taxon>
        <taxon>Glomeromycetes</taxon>
        <taxon>Diversisporales</taxon>
        <taxon>Gigasporaceae</taxon>
        <taxon>Racocetra</taxon>
    </lineage>
</organism>
<feature type="non-terminal residue" evidence="1">
    <location>
        <position position="237"/>
    </location>
</feature>
<dbReference type="Proteomes" id="UP000789920">
    <property type="component" value="Unassembled WGS sequence"/>
</dbReference>
<dbReference type="EMBL" id="CAJVQC010074341">
    <property type="protein sequence ID" value="CAG8812977.1"/>
    <property type="molecule type" value="Genomic_DNA"/>
</dbReference>
<proteinExistence type="predicted"/>
<evidence type="ECO:0000313" key="1">
    <source>
        <dbReference type="EMBL" id="CAG8812977.1"/>
    </source>
</evidence>
<feature type="non-terminal residue" evidence="1">
    <location>
        <position position="1"/>
    </location>
</feature>
<protein>
    <submittedName>
        <fullName evidence="1">26284_t:CDS:1</fullName>
    </submittedName>
</protein>
<comment type="caution">
    <text evidence="1">The sequence shown here is derived from an EMBL/GenBank/DDBJ whole genome shotgun (WGS) entry which is preliminary data.</text>
</comment>
<accession>A0ACA9RW60</accession>
<sequence length="237" mass="27623">LRDHIIMSTTGFSREPFEESGLSLYEAIFDQSNALDNVASEWVRAYKEETDNHTNSLLSLINFIIRSCGCSEIIAREGFEDDDAIPQVLEELQDALKKEPVADYPLISKSREFRKFRKNFLTFFRQLIGHVKHDVLYDGVFFETIQIWVVPMSSSSFRPFRHTATIIALHLFSCLCELAQEVHDSWTIASRQLSVEKRTRAPRNSKNMDRVSELQSKIQDLDKKKKQLDMYFEELFD</sequence>